<dbReference type="SUPFAM" id="SSF50022">
    <property type="entry name" value="ISP domain"/>
    <property type="match status" value="1"/>
</dbReference>
<dbReference type="EMBL" id="GU943004">
    <property type="protein sequence ID" value="ADD93917.1"/>
    <property type="molecule type" value="Genomic_DNA"/>
</dbReference>
<dbReference type="AlphaFoldDB" id="D6PDW6"/>
<keyword evidence="5" id="KW-0411">Iron-sulfur</keyword>
<keyword evidence="3" id="KW-0560">Oxidoreductase</keyword>
<protein>
    <recommendedName>
        <fullName evidence="6">Rieske domain-containing protein</fullName>
    </recommendedName>
</protein>
<evidence type="ECO:0000313" key="7">
    <source>
        <dbReference type="EMBL" id="ADD93917.1"/>
    </source>
</evidence>
<keyword evidence="4" id="KW-0408">Iron</keyword>
<evidence type="ECO:0000256" key="3">
    <source>
        <dbReference type="ARBA" id="ARBA00023002"/>
    </source>
</evidence>
<dbReference type="Gene3D" id="2.102.10.10">
    <property type="entry name" value="Rieske [2Fe-2S] iron-sulphur domain"/>
    <property type="match status" value="1"/>
</dbReference>
<dbReference type="InterPro" id="IPR017941">
    <property type="entry name" value="Rieske_2Fe-2S"/>
</dbReference>
<feature type="domain" description="Rieske" evidence="6">
    <location>
        <begin position="1"/>
        <end position="82"/>
    </location>
</feature>
<evidence type="ECO:0000256" key="5">
    <source>
        <dbReference type="ARBA" id="ARBA00023014"/>
    </source>
</evidence>
<evidence type="ECO:0000256" key="4">
    <source>
        <dbReference type="ARBA" id="ARBA00023004"/>
    </source>
</evidence>
<evidence type="ECO:0000259" key="6">
    <source>
        <dbReference type="PROSITE" id="PS51296"/>
    </source>
</evidence>
<name>D6PDW6_9BACT</name>
<organism evidence="7">
    <name type="scientific">uncultured marine bacterium MedDCM-OCT-S08-C1622</name>
    <dbReference type="NCBI Taxonomy" id="743073"/>
    <lineage>
        <taxon>Bacteria</taxon>
        <taxon>environmental samples</taxon>
    </lineage>
</organism>
<dbReference type="PROSITE" id="PS00570">
    <property type="entry name" value="RING_HYDROXYL_ALPHA"/>
    <property type="match status" value="1"/>
</dbReference>
<dbReference type="CDD" id="cd03469">
    <property type="entry name" value="Rieske_RO_Alpha_N"/>
    <property type="match status" value="1"/>
</dbReference>
<keyword evidence="2" id="KW-0479">Metal-binding</keyword>
<dbReference type="PANTHER" id="PTHR43756:SF5">
    <property type="entry name" value="CHOLINE MONOOXYGENASE, CHLOROPLASTIC"/>
    <property type="match status" value="1"/>
</dbReference>
<dbReference type="Pfam" id="PF00355">
    <property type="entry name" value="Rieske"/>
    <property type="match status" value="1"/>
</dbReference>
<dbReference type="InterPro" id="IPR001663">
    <property type="entry name" value="Rng_hydr_dOase-A"/>
</dbReference>
<dbReference type="GO" id="GO:0005506">
    <property type="term" value="F:iron ion binding"/>
    <property type="evidence" value="ECO:0007669"/>
    <property type="project" value="InterPro"/>
</dbReference>
<dbReference type="InterPro" id="IPR036922">
    <property type="entry name" value="Rieske_2Fe-2S_sf"/>
</dbReference>
<proteinExistence type="predicted"/>
<evidence type="ECO:0000256" key="1">
    <source>
        <dbReference type="ARBA" id="ARBA00022714"/>
    </source>
</evidence>
<evidence type="ECO:0000256" key="2">
    <source>
        <dbReference type="ARBA" id="ARBA00022723"/>
    </source>
</evidence>
<dbReference type="PROSITE" id="PS51296">
    <property type="entry name" value="RIESKE"/>
    <property type="match status" value="1"/>
</dbReference>
<dbReference type="GO" id="GO:0051537">
    <property type="term" value="F:2 iron, 2 sulfur cluster binding"/>
    <property type="evidence" value="ECO:0007669"/>
    <property type="project" value="UniProtKB-KW"/>
</dbReference>
<dbReference type="PRINTS" id="PR00090">
    <property type="entry name" value="RNGDIOXGNASE"/>
</dbReference>
<dbReference type="InterPro" id="IPR015881">
    <property type="entry name" value="ARHD_Rieske_2Fe_2S"/>
</dbReference>
<dbReference type="GO" id="GO:0016491">
    <property type="term" value="F:oxidoreductase activity"/>
    <property type="evidence" value="ECO:0007669"/>
    <property type="project" value="UniProtKB-KW"/>
</dbReference>
<keyword evidence="1" id="KW-0001">2Fe-2S</keyword>
<accession>D6PDW6</accession>
<sequence length="88" mass="10167">MFDIGEDSLIICRDKKGEVRTMHNICRHRGARLCEEAKGNSRAFICPYHGWGYGLDGKLKAARDMHDVDGFDVEILVLYKFAWKSFKE</sequence>
<dbReference type="PANTHER" id="PTHR43756">
    <property type="entry name" value="CHOLINE MONOOXYGENASE, CHLOROPLASTIC"/>
    <property type="match status" value="1"/>
</dbReference>
<reference evidence="7" key="1">
    <citation type="journal article" date="2010" name="ISME J.">
        <title>Metagenome of the Mediterranean deep chlorophyll maximum studied by direct and fosmid library 454 pyrosequencing.</title>
        <authorList>
            <person name="Ghai R."/>
            <person name="Martin-Cuadrado A.B."/>
            <person name="Molto A.G."/>
            <person name="Heredia I.G."/>
            <person name="Cabrera R."/>
            <person name="Martin J."/>
            <person name="Verdu M."/>
            <person name="Deschamps P."/>
            <person name="Moreira D."/>
            <person name="Lopez-Garcia P."/>
            <person name="Mira A."/>
            <person name="Rodriguez-Valera F."/>
        </authorList>
    </citation>
    <scope>NUCLEOTIDE SEQUENCE</scope>
</reference>